<evidence type="ECO:0000313" key="1">
    <source>
        <dbReference type="EMBL" id="KAE9533010.1"/>
    </source>
</evidence>
<dbReference type="EMBL" id="VYZN01000037">
    <property type="protein sequence ID" value="KAE9533010.1"/>
    <property type="molecule type" value="Genomic_DNA"/>
</dbReference>
<proteinExistence type="predicted"/>
<accession>A0A6G0TJP3</accession>
<evidence type="ECO:0000313" key="2">
    <source>
        <dbReference type="Proteomes" id="UP000475862"/>
    </source>
</evidence>
<dbReference type="AlphaFoldDB" id="A0A6G0TJP3"/>
<keyword evidence="2" id="KW-1185">Reference proteome</keyword>
<comment type="caution">
    <text evidence="1">The sequence shown here is derived from an EMBL/GenBank/DDBJ whole genome shotgun (WGS) entry which is preliminary data.</text>
</comment>
<dbReference type="OrthoDB" id="6619655at2759"/>
<dbReference type="Proteomes" id="UP000475862">
    <property type="component" value="Unassembled WGS sequence"/>
</dbReference>
<name>A0A6G0TJP3_APHGL</name>
<gene>
    <name evidence="1" type="ORF">AGLY_009438</name>
</gene>
<organism evidence="1 2">
    <name type="scientific">Aphis glycines</name>
    <name type="common">Soybean aphid</name>
    <dbReference type="NCBI Taxonomy" id="307491"/>
    <lineage>
        <taxon>Eukaryota</taxon>
        <taxon>Metazoa</taxon>
        <taxon>Ecdysozoa</taxon>
        <taxon>Arthropoda</taxon>
        <taxon>Hexapoda</taxon>
        <taxon>Insecta</taxon>
        <taxon>Pterygota</taxon>
        <taxon>Neoptera</taxon>
        <taxon>Paraneoptera</taxon>
        <taxon>Hemiptera</taxon>
        <taxon>Sternorrhyncha</taxon>
        <taxon>Aphidomorpha</taxon>
        <taxon>Aphidoidea</taxon>
        <taxon>Aphididae</taxon>
        <taxon>Aphidini</taxon>
        <taxon>Aphis</taxon>
        <taxon>Aphis</taxon>
    </lineage>
</organism>
<sequence length="174" mass="19946">MIGQVENVIIPTGTYELDDLEFVINKLKPNYITFFELKSDSNTLTCMISYSHEIDFSIENSIATLLGFRNVVYTTGTTRESENTVNIMKINCIKIECNLKTDSFCDESPSQIIHEFYPTVAVGYKIVEVPRHLVFYGLNTTSISKVEIILKYHKDRLINLRCEPITIRLQITHG</sequence>
<protein>
    <submittedName>
        <fullName evidence="1">Uncharacterized protein</fullName>
    </submittedName>
</protein>
<reference evidence="1 2" key="1">
    <citation type="submission" date="2019-08" db="EMBL/GenBank/DDBJ databases">
        <title>The genome of the soybean aphid Biotype 1, its phylome, world population structure and adaptation to the North American continent.</title>
        <authorList>
            <person name="Giordano R."/>
            <person name="Donthu R.K."/>
            <person name="Hernandez A.G."/>
            <person name="Wright C.L."/>
            <person name="Zimin A.V."/>
        </authorList>
    </citation>
    <scope>NUCLEOTIDE SEQUENCE [LARGE SCALE GENOMIC DNA]</scope>
    <source>
        <tissue evidence="1">Whole aphids</tissue>
    </source>
</reference>